<dbReference type="InterPro" id="IPR008000">
    <property type="entry name" value="Rham/fucose_mutarotase"/>
</dbReference>
<dbReference type="Proteomes" id="UP001363010">
    <property type="component" value="Unassembled WGS sequence"/>
</dbReference>
<comment type="caution">
    <text evidence="1">The sequence shown here is derived from an EMBL/GenBank/DDBJ whole genome shotgun (WGS) entry which is preliminary data.</text>
</comment>
<organism evidence="1 2">
    <name type="scientific">Variovorax humicola</name>
    <dbReference type="NCBI Taxonomy" id="1769758"/>
    <lineage>
        <taxon>Bacteria</taxon>
        <taxon>Pseudomonadati</taxon>
        <taxon>Pseudomonadota</taxon>
        <taxon>Betaproteobacteria</taxon>
        <taxon>Burkholderiales</taxon>
        <taxon>Comamonadaceae</taxon>
        <taxon>Variovorax</taxon>
    </lineage>
</organism>
<dbReference type="Pfam" id="PF05336">
    <property type="entry name" value="rhaM"/>
    <property type="match status" value="1"/>
</dbReference>
<dbReference type="InterPro" id="IPR052996">
    <property type="entry name" value="Carb_Metab_Mutarotase"/>
</dbReference>
<dbReference type="RefSeq" id="WP_340365135.1">
    <property type="nucleotide sequence ID" value="NZ_JBBKZV010000011.1"/>
</dbReference>
<evidence type="ECO:0000313" key="1">
    <source>
        <dbReference type="EMBL" id="MEJ8824102.1"/>
    </source>
</evidence>
<dbReference type="Gene3D" id="3.30.70.100">
    <property type="match status" value="1"/>
</dbReference>
<accession>A0ABU8W248</accession>
<dbReference type="InterPro" id="IPR011008">
    <property type="entry name" value="Dimeric_a/b-barrel"/>
</dbReference>
<gene>
    <name evidence="1" type="ORF">WKW80_19050</name>
</gene>
<evidence type="ECO:0000313" key="2">
    <source>
        <dbReference type="Proteomes" id="UP001363010"/>
    </source>
</evidence>
<keyword evidence="2" id="KW-1185">Reference proteome</keyword>
<dbReference type="SUPFAM" id="SSF54909">
    <property type="entry name" value="Dimeric alpha+beta barrel"/>
    <property type="match status" value="1"/>
</dbReference>
<reference evidence="1 2" key="1">
    <citation type="submission" date="2024-03" db="EMBL/GenBank/DDBJ databases">
        <title>Novel species of the genus Variovorax.</title>
        <authorList>
            <person name="Liu Q."/>
            <person name="Xin Y.-H."/>
        </authorList>
    </citation>
    <scope>NUCLEOTIDE SEQUENCE [LARGE SCALE GENOMIC DNA]</scope>
    <source>
        <strain evidence="1 2">KACC 18501</strain>
    </source>
</reference>
<dbReference type="EMBL" id="JBBKZV010000011">
    <property type="protein sequence ID" value="MEJ8824102.1"/>
    <property type="molecule type" value="Genomic_DNA"/>
</dbReference>
<dbReference type="PANTHER" id="PTHR43239:SF1">
    <property type="entry name" value="UPF0734 PROTEIN DDB_G0273871_DDB_G0273177"/>
    <property type="match status" value="1"/>
</dbReference>
<protein>
    <submittedName>
        <fullName evidence="1">L-rhamnose mutarotase</fullName>
    </submittedName>
</protein>
<proteinExistence type="predicted"/>
<sequence length="114" mass="13163">MQHVLALDLKDDPALIAEYEAHHRAVWPEVQAHLRRHGVLEMKIYRLGTRMVMVMHTDDAVYDAARMQAASESDPVLAEWEALMWKFQAPTPWTPAGKKWIELAKVFDFRSPPV</sequence>
<dbReference type="PANTHER" id="PTHR43239">
    <property type="entry name" value="UPF0734 PROTEIN DDB_G0273871/DDB_G0273177"/>
    <property type="match status" value="1"/>
</dbReference>
<name>A0ABU8W248_9BURK</name>